<organism evidence="1 2">
    <name type="scientific">Puccinia graminis f. sp. tritici</name>
    <dbReference type="NCBI Taxonomy" id="56615"/>
    <lineage>
        <taxon>Eukaryota</taxon>
        <taxon>Fungi</taxon>
        <taxon>Dikarya</taxon>
        <taxon>Basidiomycota</taxon>
        <taxon>Pucciniomycotina</taxon>
        <taxon>Pucciniomycetes</taxon>
        <taxon>Pucciniales</taxon>
        <taxon>Pucciniaceae</taxon>
        <taxon>Puccinia</taxon>
    </lineage>
</organism>
<evidence type="ECO:0000313" key="1">
    <source>
        <dbReference type="EMBL" id="KAA1074006.1"/>
    </source>
</evidence>
<dbReference type="Proteomes" id="UP000325313">
    <property type="component" value="Unassembled WGS sequence"/>
</dbReference>
<gene>
    <name evidence="1" type="ORF">PGTUg99_030083</name>
</gene>
<comment type="caution">
    <text evidence="1">The sequence shown here is derived from an EMBL/GenBank/DDBJ whole genome shotgun (WGS) entry which is preliminary data.</text>
</comment>
<protein>
    <submittedName>
        <fullName evidence="1">Uncharacterized protein</fullName>
    </submittedName>
</protein>
<accession>A0A5B0MCP5</accession>
<evidence type="ECO:0000313" key="2">
    <source>
        <dbReference type="Proteomes" id="UP000325313"/>
    </source>
</evidence>
<dbReference type="AlphaFoldDB" id="A0A5B0MCP5"/>
<proteinExistence type="predicted"/>
<sequence length="82" mass="9418">MQRGYEIMKCDCEQGFEGQLGPRVPVRQGWLKAFNPTRHRPDSPFKGDLPTFDLKPTCLKLERSPMRNSTAIEIETTECDDC</sequence>
<name>A0A5B0MCP5_PUCGR</name>
<reference evidence="1 2" key="1">
    <citation type="submission" date="2019-05" db="EMBL/GenBank/DDBJ databases">
        <title>Emergence of the Ug99 lineage of the wheat stem rust pathogen through somatic hybridization.</title>
        <authorList>
            <person name="Li F."/>
            <person name="Upadhyaya N.M."/>
            <person name="Sperschneider J."/>
            <person name="Matny O."/>
            <person name="Nguyen-Phuc H."/>
            <person name="Mago R."/>
            <person name="Raley C."/>
            <person name="Miller M.E."/>
            <person name="Silverstein K.A.T."/>
            <person name="Henningsen E."/>
            <person name="Hirsch C.D."/>
            <person name="Visser B."/>
            <person name="Pretorius Z.A."/>
            <person name="Steffenson B.J."/>
            <person name="Schwessinger B."/>
            <person name="Dodds P.N."/>
            <person name="Figueroa M."/>
        </authorList>
    </citation>
    <scope>NUCLEOTIDE SEQUENCE [LARGE SCALE GENOMIC DNA]</scope>
    <source>
        <strain evidence="1 2">Ug99</strain>
    </source>
</reference>
<dbReference type="EMBL" id="VDEP01000474">
    <property type="protein sequence ID" value="KAA1074006.1"/>
    <property type="molecule type" value="Genomic_DNA"/>
</dbReference>